<sequence>MDGVVLGGFIMALSSQWRSVFAPGGAVKIISGITQYDPLVVGRVVRAATRGGATYVDIASDPDLVTLARQMTDLPICVSTIVPEQLPACVAAGADMVELGNFDPFYAQGEVFDGGRVRALTQRVRELLPAIPLSVTVPHGLALSAQAELAQELVGWGADVLQTEGSVSLQPQHPGVLGLIEKAAPALAATYTLAQVVSVPVVCASGLSVVTVPMARAVGAAGVGIGRAVNRLEDEWAMTAAVRAVVEALVPTAVV</sequence>
<protein>
    <recommendedName>
        <fullName evidence="3">DUF561 domain-containing protein</fullName>
    </recommendedName>
</protein>
<proteinExistence type="predicted"/>
<dbReference type="Pfam" id="PF04481">
    <property type="entry name" value="DUF561"/>
    <property type="match status" value="1"/>
</dbReference>
<dbReference type="AlphaFoldDB" id="A0A1J0AFW8"/>
<dbReference type="PANTHER" id="PTHR36895:SF1">
    <property type="entry name" value="YCF23 PROTEIN"/>
    <property type="match status" value="1"/>
</dbReference>
<dbReference type="STRING" id="1188229.GlitD10_2501"/>
<name>A0A1J0AFW8_9CYAN</name>
<evidence type="ECO:0008006" key="3">
    <source>
        <dbReference type="Google" id="ProtNLM"/>
    </source>
</evidence>
<evidence type="ECO:0000313" key="2">
    <source>
        <dbReference type="Proteomes" id="UP000180235"/>
    </source>
</evidence>
<dbReference type="PANTHER" id="PTHR36895">
    <property type="match status" value="1"/>
</dbReference>
<dbReference type="EMBL" id="CP017675">
    <property type="protein sequence ID" value="APB34838.1"/>
    <property type="molecule type" value="Genomic_DNA"/>
</dbReference>
<dbReference type="InterPro" id="IPR007570">
    <property type="entry name" value="Uncharacterised_Ycf23"/>
</dbReference>
<dbReference type="Proteomes" id="UP000180235">
    <property type="component" value="Chromosome"/>
</dbReference>
<dbReference type="SUPFAM" id="SSF51569">
    <property type="entry name" value="Aldolase"/>
    <property type="match status" value="1"/>
</dbReference>
<reference evidence="1 2" key="1">
    <citation type="submission" date="2016-10" db="EMBL/GenBank/DDBJ databases">
        <title>Description of Gloeomargarita lithophora gen. nov., sp. nov., a thylakoid-bearing basal-branching cyanobacterium with intracellular carbonates, and proposal for Gloeomargaritales ord. nov.</title>
        <authorList>
            <person name="Moreira D."/>
            <person name="Tavera R."/>
            <person name="Benzerara K."/>
            <person name="Skouri-Panet F."/>
            <person name="Couradeau E."/>
            <person name="Gerard E."/>
            <person name="Loussert C."/>
            <person name="Novelo E."/>
            <person name="Zivanovic Y."/>
            <person name="Lopez-Garcia P."/>
        </authorList>
    </citation>
    <scope>NUCLEOTIDE SEQUENCE [LARGE SCALE GENOMIC DNA]</scope>
    <source>
        <strain evidence="1 2">D10</strain>
    </source>
</reference>
<dbReference type="InterPro" id="IPR013785">
    <property type="entry name" value="Aldolase_TIM"/>
</dbReference>
<dbReference type="KEGG" id="glt:GlitD10_2501"/>
<evidence type="ECO:0000313" key="1">
    <source>
        <dbReference type="EMBL" id="APB34838.1"/>
    </source>
</evidence>
<gene>
    <name evidence="1" type="ORF">GlitD10_2501</name>
</gene>
<dbReference type="Gene3D" id="3.20.20.70">
    <property type="entry name" value="Aldolase class I"/>
    <property type="match status" value="1"/>
</dbReference>
<keyword evidence="2" id="KW-1185">Reference proteome</keyword>
<organism evidence="1 2">
    <name type="scientific">Gloeomargarita lithophora Alchichica-D10</name>
    <dbReference type="NCBI Taxonomy" id="1188229"/>
    <lineage>
        <taxon>Bacteria</taxon>
        <taxon>Bacillati</taxon>
        <taxon>Cyanobacteriota</taxon>
        <taxon>Cyanophyceae</taxon>
        <taxon>Gloeomargaritales</taxon>
        <taxon>Gloeomargaritaceae</taxon>
        <taxon>Gloeomargarita</taxon>
    </lineage>
</organism>
<accession>A0A1J0AFW8</accession>